<sequence>MRYSNIRIFVIRQSSFIIALIRVEINNTKDITYKDAAIGEQSICEGAQKSKSKQVVLKKWDRLPKIAPCGKADDREKKEWILRHLRQRSETKRSDGAGSDNYLSEEGAEDTDEMEKAVVEQSNGARKINNSIEAEETGMVESGGRKETEFGDVCTRRKIEQLMSNLERKVETIERKERRHNIVVSSLQLVTHKEENVVEVILKSQLDIYARVKKVIDLRKTNNNESNSW</sequence>
<dbReference type="EMBL" id="JAHYIQ010000001">
    <property type="protein sequence ID" value="KAK1137766.1"/>
    <property type="molecule type" value="Genomic_DNA"/>
</dbReference>
<gene>
    <name evidence="2" type="ORF">K0M31_002260</name>
</gene>
<proteinExistence type="predicted"/>
<evidence type="ECO:0000313" key="3">
    <source>
        <dbReference type="Proteomes" id="UP001177670"/>
    </source>
</evidence>
<feature type="region of interest" description="Disordered" evidence="1">
    <location>
        <begin position="90"/>
        <end position="112"/>
    </location>
</feature>
<comment type="caution">
    <text evidence="2">The sequence shown here is derived from an EMBL/GenBank/DDBJ whole genome shotgun (WGS) entry which is preliminary data.</text>
</comment>
<evidence type="ECO:0000313" key="2">
    <source>
        <dbReference type="EMBL" id="KAK1137766.1"/>
    </source>
</evidence>
<dbReference type="AlphaFoldDB" id="A0AA40KYN8"/>
<name>A0AA40KYN8_9HYME</name>
<keyword evidence="3" id="KW-1185">Reference proteome</keyword>
<organism evidence="2 3">
    <name type="scientific">Melipona bicolor</name>
    <dbReference type="NCBI Taxonomy" id="60889"/>
    <lineage>
        <taxon>Eukaryota</taxon>
        <taxon>Metazoa</taxon>
        <taxon>Ecdysozoa</taxon>
        <taxon>Arthropoda</taxon>
        <taxon>Hexapoda</taxon>
        <taxon>Insecta</taxon>
        <taxon>Pterygota</taxon>
        <taxon>Neoptera</taxon>
        <taxon>Endopterygota</taxon>
        <taxon>Hymenoptera</taxon>
        <taxon>Apocrita</taxon>
        <taxon>Aculeata</taxon>
        <taxon>Apoidea</taxon>
        <taxon>Anthophila</taxon>
        <taxon>Apidae</taxon>
        <taxon>Melipona</taxon>
    </lineage>
</organism>
<reference evidence="2" key="1">
    <citation type="submission" date="2021-10" db="EMBL/GenBank/DDBJ databases">
        <title>Melipona bicolor Genome sequencing and assembly.</title>
        <authorList>
            <person name="Araujo N.S."/>
            <person name="Arias M.C."/>
        </authorList>
    </citation>
    <scope>NUCLEOTIDE SEQUENCE</scope>
    <source>
        <strain evidence="2">USP_2M_L1-L4_2017</strain>
        <tissue evidence="2">Whole body</tissue>
    </source>
</reference>
<protein>
    <submittedName>
        <fullName evidence="2">Uncharacterized protein</fullName>
    </submittedName>
</protein>
<evidence type="ECO:0000256" key="1">
    <source>
        <dbReference type="SAM" id="MobiDB-lite"/>
    </source>
</evidence>
<accession>A0AA40KYN8</accession>
<dbReference type="Proteomes" id="UP001177670">
    <property type="component" value="Unassembled WGS sequence"/>
</dbReference>